<dbReference type="Proteomes" id="UP000625033">
    <property type="component" value="Unassembled WGS sequence"/>
</dbReference>
<dbReference type="CDD" id="cd07518">
    <property type="entry name" value="HAD_YbiV-Like"/>
    <property type="match status" value="1"/>
</dbReference>
<organism evidence="1 2">
    <name type="scientific">Zhihengliuella flava</name>
    <dbReference type="NCBI Taxonomy" id="1285193"/>
    <lineage>
        <taxon>Bacteria</taxon>
        <taxon>Bacillati</taxon>
        <taxon>Actinomycetota</taxon>
        <taxon>Actinomycetes</taxon>
        <taxon>Micrococcales</taxon>
        <taxon>Micrococcaceae</taxon>
        <taxon>Zhihengliuella</taxon>
    </lineage>
</organism>
<evidence type="ECO:0000313" key="1">
    <source>
        <dbReference type="EMBL" id="MBG6084660.1"/>
    </source>
</evidence>
<dbReference type="GO" id="GO:0000287">
    <property type="term" value="F:magnesium ion binding"/>
    <property type="evidence" value="ECO:0007669"/>
    <property type="project" value="TreeGrafter"/>
</dbReference>
<dbReference type="InterPro" id="IPR000150">
    <property type="entry name" value="Cof"/>
</dbReference>
<gene>
    <name evidence="1" type="ORF">IW252_001427</name>
</gene>
<name>A0A931DD97_9MICC</name>
<proteinExistence type="predicted"/>
<dbReference type="SFLD" id="SFLDG01140">
    <property type="entry name" value="C2.B:_Phosphomannomutase_and_P"/>
    <property type="match status" value="1"/>
</dbReference>
<dbReference type="GO" id="GO:0005829">
    <property type="term" value="C:cytosol"/>
    <property type="evidence" value="ECO:0007669"/>
    <property type="project" value="TreeGrafter"/>
</dbReference>
<dbReference type="AlphaFoldDB" id="A0A931DD97"/>
<dbReference type="NCBIfam" id="TIGR00099">
    <property type="entry name" value="Cof-subfamily"/>
    <property type="match status" value="1"/>
</dbReference>
<dbReference type="RefSeq" id="WP_331271476.1">
    <property type="nucleotide sequence ID" value="NZ_JADOTZ010000001.1"/>
</dbReference>
<accession>A0A931DD97</accession>
<dbReference type="SUPFAM" id="SSF56784">
    <property type="entry name" value="HAD-like"/>
    <property type="match status" value="1"/>
</dbReference>
<dbReference type="Gene3D" id="3.30.1240.10">
    <property type="match status" value="1"/>
</dbReference>
<keyword evidence="2" id="KW-1185">Reference proteome</keyword>
<dbReference type="PANTHER" id="PTHR10000:SF53">
    <property type="entry name" value="5-AMINO-6-(5-PHOSPHO-D-RIBITYLAMINO)URACIL PHOSPHATASE YBJI-RELATED"/>
    <property type="match status" value="1"/>
</dbReference>
<dbReference type="InterPro" id="IPR023214">
    <property type="entry name" value="HAD_sf"/>
</dbReference>
<dbReference type="InterPro" id="IPR006379">
    <property type="entry name" value="HAD-SF_hydro_IIB"/>
</dbReference>
<comment type="caution">
    <text evidence="1">The sequence shown here is derived from an EMBL/GenBank/DDBJ whole genome shotgun (WGS) entry which is preliminary data.</text>
</comment>
<dbReference type="PANTHER" id="PTHR10000">
    <property type="entry name" value="PHOSPHOSERINE PHOSPHATASE"/>
    <property type="match status" value="1"/>
</dbReference>
<dbReference type="Gene3D" id="3.40.50.1000">
    <property type="entry name" value="HAD superfamily/HAD-like"/>
    <property type="match status" value="1"/>
</dbReference>
<dbReference type="InterPro" id="IPR036412">
    <property type="entry name" value="HAD-like_sf"/>
</dbReference>
<dbReference type="NCBIfam" id="TIGR01484">
    <property type="entry name" value="HAD-SF-IIB"/>
    <property type="match status" value="1"/>
</dbReference>
<dbReference type="Pfam" id="PF08282">
    <property type="entry name" value="Hydrolase_3"/>
    <property type="match status" value="1"/>
</dbReference>
<evidence type="ECO:0000313" key="2">
    <source>
        <dbReference type="Proteomes" id="UP000625033"/>
    </source>
</evidence>
<dbReference type="SFLD" id="SFLDS00003">
    <property type="entry name" value="Haloacid_Dehalogenase"/>
    <property type="match status" value="1"/>
</dbReference>
<protein>
    <submittedName>
        <fullName evidence="1">Cof subfamily protein (Haloacid dehalogenase superfamily)</fullName>
    </submittedName>
</protein>
<sequence>MAGIRLVVTDMDGTLLHDDGTVPAAFWPLLERMRAQGITFVPASGRQHAALSRDFAGRGPLHIIAENGALLTHDGTELFSRTLEAAAVRDMLAALREVAARENLGVVLCGKRSAYIERQDAHFREQARHYYAALEPVEDLLAVQDDFLKIAVCDLEEDAARLEDELTGIAAGHRLVVSGPKWADIMRPDVDKGHALAHLQAELGVTPAETVAFGDYLNDLGMLARAEHAYAMDNAHPDVLAAARNTAGTNASAGVVRVLDGLLG</sequence>
<dbReference type="GO" id="GO:0016791">
    <property type="term" value="F:phosphatase activity"/>
    <property type="evidence" value="ECO:0007669"/>
    <property type="project" value="UniProtKB-ARBA"/>
</dbReference>
<dbReference type="EMBL" id="JADOTZ010000001">
    <property type="protein sequence ID" value="MBG6084660.1"/>
    <property type="molecule type" value="Genomic_DNA"/>
</dbReference>
<reference evidence="1" key="1">
    <citation type="submission" date="2020-11" db="EMBL/GenBank/DDBJ databases">
        <title>Sequencing the genomes of 1000 actinobacteria strains.</title>
        <authorList>
            <person name="Klenk H.-P."/>
        </authorList>
    </citation>
    <scope>NUCLEOTIDE SEQUENCE</scope>
    <source>
        <strain evidence="1">DSM 26152</strain>
    </source>
</reference>